<dbReference type="Gene3D" id="3.90.1150.10">
    <property type="entry name" value="Aspartate Aminotransferase, domain 1"/>
    <property type="match status" value="1"/>
</dbReference>
<dbReference type="InterPro" id="IPR010970">
    <property type="entry name" value="Cys_dSase_SufS"/>
</dbReference>
<keyword evidence="11" id="KW-1185">Reference proteome</keyword>
<evidence type="ECO:0000256" key="6">
    <source>
        <dbReference type="ARBA" id="ARBA00050776"/>
    </source>
</evidence>
<keyword evidence="5 8" id="KW-0663">Pyridoxal phosphate</keyword>
<comment type="cofactor">
    <cofactor evidence="1 7">
        <name>pyridoxal 5'-phosphate</name>
        <dbReference type="ChEBI" id="CHEBI:597326"/>
    </cofactor>
</comment>
<dbReference type="AlphaFoldDB" id="A0A426DC38"/>
<dbReference type="Pfam" id="PF00266">
    <property type="entry name" value="Aminotran_5"/>
    <property type="match status" value="1"/>
</dbReference>
<dbReference type="Gene3D" id="3.40.640.10">
    <property type="entry name" value="Type I PLP-dependent aspartate aminotransferase-like (Major domain)"/>
    <property type="match status" value="1"/>
</dbReference>
<reference evidence="10" key="1">
    <citation type="submission" date="2018-10" db="EMBL/GenBank/DDBJ databases">
        <title>Schaedlerella arabinophila gen. nov. sp. nov., isolated from the mouse intestinal tract and comparative analysis with the genome of the closely related altered Schaedler flora strain ASF502.</title>
        <authorList>
            <person name="Miyake S."/>
            <person name="Soh M."/>
            <person name="Seedorf H."/>
        </authorList>
    </citation>
    <scope>NUCLEOTIDE SEQUENCE [LARGE SCALE GENOMIC DNA]</scope>
    <source>
        <strain evidence="10">DSM 106076</strain>
    </source>
</reference>
<dbReference type="InterPro" id="IPR016454">
    <property type="entry name" value="Cysteine_dSase"/>
</dbReference>
<comment type="caution">
    <text evidence="10">The sequence shown here is derived from an EMBL/GenBank/DDBJ whole genome shotgun (WGS) entry which is preliminary data.</text>
</comment>
<evidence type="ECO:0000256" key="8">
    <source>
        <dbReference type="RuleBase" id="RU004506"/>
    </source>
</evidence>
<dbReference type="NCBIfam" id="TIGR01979">
    <property type="entry name" value="sufS"/>
    <property type="match status" value="1"/>
</dbReference>
<comment type="function">
    <text evidence="8">Catalyzes the removal of elemental sulfur and selenium atoms from L-cysteine, L-cystine, L-selenocysteine, and L-selenocystine to produce L-alanine.</text>
</comment>
<dbReference type="EC" id="2.8.1.7" evidence="3 8"/>
<protein>
    <recommendedName>
        <fullName evidence="3 8">Cysteine desulfurase</fullName>
        <ecNumber evidence="3 8">2.8.1.7</ecNumber>
    </recommendedName>
</protein>
<dbReference type="PROSITE" id="PS00595">
    <property type="entry name" value="AA_TRANSFER_CLASS_5"/>
    <property type="match status" value="1"/>
</dbReference>
<dbReference type="PANTHER" id="PTHR43586:SF8">
    <property type="entry name" value="CYSTEINE DESULFURASE 1, CHLOROPLASTIC"/>
    <property type="match status" value="1"/>
</dbReference>
<evidence type="ECO:0000313" key="11">
    <source>
        <dbReference type="Proteomes" id="UP000274920"/>
    </source>
</evidence>
<keyword evidence="4 8" id="KW-0808">Transferase</keyword>
<evidence type="ECO:0000256" key="1">
    <source>
        <dbReference type="ARBA" id="ARBA00001933"/>
    </source>
</evidence>
<organism evidence="10 11">
    <name type="scientific">Schaedlerella arabinosiphila</name>
    <dbReference type="NCBI Taxonomy" id="2044587"/>
    <lineage>
        <taxon>Bacteria</taxon>
        <taxon>Bacillati</taxon>
        <taxon>Bacillota</taxon>
        <taxon>Clostridia</taxon>
        <taxon>Lachnospirales</taxon>
        <taxon>Lachnospiraceae</taxon>
        <taxon>Schaedlerella</taxon>
    </lineage>
</organism>
<dbReference type="InterPro" id="IPR000192">
    <property type="entry name" value="Aminotrans_V_dom"/>
</dbReference>
<evidence type="ECO:0000259" key="9">
    <source>
        <dbReference type="Pfam" id="PF00266"/>
    </source>
</evidence>
<comment type="similarity">
    <text evidence="2 8">Belongs to the class-V pyridoxal-phosphate-dependent aminotransferase family. Csd subfamily.</text>
</comment>
<dbReference type="SUPFAM" id="SSF53383">
    <property type="entry name" value="PLP-dependent transferases"/>
    <property type="match status" value="1"/>
</dbReference>
<dbReference type="CDD" id="cd06453">
    <property type="entry name" value="SufS_like"/>
    <property type="match status" value="1"/>
</dbReference>
<dbReference type="InterPro" id="IPR015422">
    <property type="entry name" value="PyrdxlP-dep_Trfase_small"/>
</dbReference>
<name>A0A426DC38_9FIRM</name>
<dbReference type="InterPro" id="IPR015424">
    <property type="entry name" value="PyrdxlP-dep_Trfase"/>
</dbReference>
<dbReference type="Proteomes" id="UP000274920">
    <property type="component" value="Unassembled WGS sequence"/>
</dbReference>
<dbReference type="InterPro" id="IPR020578">
    <property type="entry name" value="Aminotrans_V_PyrdxlP_BS"/>
</dbReference>
<evidence type="ECO:0000256" key="2">
    <source>
        <dbReference type="ARBA" id="ARBA00010447"/>
    </source>
</evidence>
<gene>
    <name evidence="10" type="primary">sufS</name>
    <name evidence="10" type="ORF">EBB54_02570</name>
</gene>
<evidence type="ECO:0000256" key="3">
    <source>
        <dbReference type="ARBA" id="ARBA00012239"/>
    </source>
</evidence>
<dbReference type="GO" id="GO:0031071">
    <property type="term" value="F:cysteine desulfurase activity"/>
    <property type="evidence" value="ECO:0007669"/>
    <property type="project" value="UniProtKB-UniRule"/>
</dbReference>
<evidence type="ECO:0000256" key="4">
    <source>
        <dbReference type="ARBA" id="ARBA00022679"/>
    </source>
</evidence>
<evidence type="ECO:0000256" key="7">
    <source>
        <dbReference type="RuleBase" id="RU004504"/>
    </source>
</evidence>
<dbReference type="EMBL" id="RHJS01000002">
    <property type="protein sequence ID" value="RRK30387.1"/>
    <property type="molecule type" value="Genomic_DNA"/>
</dbReference>
<dbReference type="PIRSF" id="PIRSF005572">
    <property type="entry name" value="NifS"/>
    <property type="match status" value="1"/>
</dbReference>
<sequence length="406" mass="45397">MEMFDAAKISLDFPILSTMVYGKPLIYFDNAATTQIPQIVMDTVTNHYKTQNANVHRGIHYLSKKSTMCMEHARVLMQKFVHAESPEQIVFTSGTTESVHMIAQSYVRYLLEEDDQIIVSEFEHHSNLVVWQQLCMEKRAKLIVIPEKNGTLDMDCFISSISKKTKFVSMTMVSNVTGVQLPVKLIVQYAHEAGAAICIDGAQSVRHGVDVCRLGCDFFCFSGHKMMGPAGTGVLYIARKLLDTMRPVRFGGGMVETVYSDRTTFAPMPYRLEAGTPNYPGIIGLGAAAEYLMNLGMEEISEYEKALTVELEHMLNSVEGVTVLGKGQEKYSVVSVVMKGIHPYDAASFLDKYGIAVRSGSHCAQLIVRKYGVDSVLRFSPAFYNNFHEINTIQEKLQEIIGFFQK</sequence>
<evidence type="ECO:0000313" key="10">
    <source>
        <dbReference type="EMBL" id="RRK30387.1"/>
    </source>
</evidence>
<evidence type="ECO:0000256" key="5">
    <source>
        <dbReference type="ARBA" id="ARBA00022898"/>
    </source>
</evidence>
<accession>A0A426DC38</accession>
<comment type="catalytic activity">
    <reaction evidence="6 8">
        <text>(sulfur carrier)-H + L-cysteine = (sulfur carrier)-SH + L-alanine</text>
        <dbReference type="Rhea" id="RHEA:43892"/>
        <dbReference type="Rhea" id="RHEA-COMP:14737"/>
        <dbReference type="Rhea" id="RHEA-COMP:14739"/>
        <dbReference type="ChEBI" id="CHEBI:29917"/>
        <dbReference type="ChEBI" id="CHEBI:35235"/>
        <dbReference type="ChEBI" id="CHEBI:57972"/>
        <dbReference type="ChEBI" id="CHEBI:64428"/>
        <dbReference type="EC" id="2.8.1.7"/>
    </reaction>
</comment>
<dbReference type="GO" id="GO:0006534">
    <property type="term" value="P:cysteine metabolic process"/>
    <property type="evidence" value="ECO:0007669"/>
    <property type="project" value="UniProtKB-UniRule"/>
</dbReference>
<dbReference type="GO" id="GO:0030170">
    <property type="term" value="F:pyridoxal phosphate binding"/>
    <property type="evidence" value="ECO:0007669"/>
    <property type="project" value="UniProtKB-UniRule"/>
</dbReference>
<dbReference type="InterPro" id="IPR015421">
    <property type="entry name" value="PyrdxlP-dep_Trfase_major"/>
</dbReference>
<feature type="domain" description="Aminotransferase class V" evidence="9">
    <location>
        <begin position="26"/>
        <end position="391"/>
    </location>
</feature>
<dbReference type="PANTHER" id="PTHR43586">
    <property type="entry name" value="CYSTEINE DESULFURASE"/>
    <property type="match status" value="1"/>
</dbReference>
<proteinExistence type="inferred from homology"/>